<dbReference type="InterPro" id="IPR029058">
    <property type="entry name" value="AB_hydrolase_fold"/>
</dbReference>
<proteinExistence type="predicted"/>
<dbReference type="SUPFAM" id="SSF53474">
    <property type="entry name" value="alpha/beta-Hydrolases"/>
    <property type="match status" value="1"/>
</dbReference>
<dbReference type="AlphaFoldDB" id="A0A6A5YVL3"/>
<gene>
    <name evidence="2" type="ORF">BDV96DRAFT_651338</name>
</gene>
<sequence>MASNIHDHGFVNANGVQLFYEREGNSRGRSILFIHGLGGTTNAYQTLVSSLQEFDLIRFDWSGHGRSTVRQNASIASYVEDCEAILEHLNLHDVAVVAHSMGGLVAFHLAAKRSDLIKRLILFGPVSAPLPELGQERTRARAETVRQGGMLAVADTVVSNALAKATLEENLAVVGFAREMLTRQDKEGYAQACYALAAAEAPEWSRIRASTTIVSGKEDKVSTVEIGEKIRGFLTHLSNIEVVAWAGVGHWHMLEAPAKAATVVRTAMET</sequence>
<dbReference type="Proteomes" id="UP000799770">
    <property type="component" value="Unassembled WGS sequence"/>
</dbReference>
<reference evidence="2" key="1">
    <citation type="journal article" date="2020" name="Stud. Mycol.">
        <title>101 Dothideomycetes genomes: a test case for predicting lifestyles and emergence of pathogens.</title>
        <authorList>
            <person name="Haridas S."/>
            <person name="Albert R."/>
            <person name="Binder M."/>
            <person name="Bloem J."/>
            <person name="Labutti K."/>
            <person name="Salamov A."/>
            <person name="Andreopoulos B."/>
            <person name="Baker S."/>
            <person name="Barry K."/>
            <person name="Bills G."/>
            <person name="Bluhm B."/>
            <person name="Cannon C."/>
            <person name="Castanera R."/>
            <person name="Culley D."/>
            <person name="Daum C."/>
            <person name="Ezra D."/>
            <person name="Gonzalez J."/>
            <person name="Henrissat B."/>
            <person name="Kuo A."/>
            <person name="Liang C."/>
            <person name="Lipzen A."/>
            <person name="Lutzoni F."/>
            <person name="Magnuson J."/>
            <person name="Mondo S."/>
            <person name="Nolan M."/>
            <person name="Ohm R."/>
            <person name="Pangilinan J."/>
            <person name="Park H.-J."/>
            <person name="Ramirez L."/>
            <person name="Alfaro M."/>
            <person name="Sun H."/>
            <person name="Tritt A."/>
            <person name="Yoshinaga Y."/>
            <person name="Zwiers L.-H."/>
            <person name="Turgeon B."/>
            <person name="Goodwin S."/>
            <person name="Spatafora J."/>
            <person name="Crous P."/>
            <person name="Grigoriev I."/>
        </authorList>
    </citation>
    <scope>NUCLEOTIDE SEQUENCE</scope>
    <source>
        <strain evidence="2">CBS 627.86</strain>
    </source>
</reference>
<evidence type="ECO:0000313" key="3">
    <source>
        <dbReference type="Proteomes" id="UP000799770"/>
    </source>
</evidence>
<dbReference type="OrthoDB" id="2498029at2759"/>
<dbReference type="Gene3D" id="3.40.50.1820">
    <property type="entry name" value="alpha/beta hydrolase"/>
    <property type="match status" value="1"/>
</dbReference>
<organism evidence="2 3">
    <name type="scientific">Lophiotrema nucula</name>
    <dbReference type="NCBI Taxonomy" id="690887"/>
    <lineage>
        <taxon>Eukaryota</taxon>
        <taxon>Fungi</taxon>
        <taxon>Dikarya</taxon>
        <taxon>Ascomycota</taxon>
        <taxon>Pezizomycotina</taxon>
        <taxon>Dothideomycetes</taxon>
        <taxon>Pleosporomycetidae</taxon>
        <taxon>Pleosporales</taxon>
        <taxon>Lophiotremataceae</taxon>
        <taxon>Lophiotrema</taxon>
    </lineage>
</organism>
<dbReference type="Pfam" id="PF00561">
    <property type="entry name" value="Abhydrolase_1"/>
    <property type="match status" value="1"/>
</dbReference>
<keyword evidence="3" id="KW-1185">Reference proteome</keyword>
<evidence type="ECO:0000313" key="2">
    <source>
        <dbReference type="EMBL" id="KAF2110191.1"/>
    </source>
</evidence>
<name>A0A6A5YVL3_9PLEO</name>
<protein>
    <submittedName>
        <fullName evidence="2">Alpha/Beta hydrolase protein</fullName>
    </submittedName>
</protein>
<dbReference type="PANTHER" id="PTHR43798">
    <property type="entry name" value="MONOACYLGLYCEROL LIPASE"/>
    <property type="match status" value="1"/>
</dbReference>
<dbReference type="GO" id="GO:0046464">
    <property type="term" value="P:acylglycerol catabolic process"/>
    <property type="evidence" value="ECO:0007669"/>
    <property type="project" value="TreeGrafter"/>
</dbReference>
<accession>A0A6A5YVL3</accession>
<evidence type="ECO:0000259" key="1">
    <source>
        <dbReference type="Pfam" id="PF00561"/>
    </source>
</evidence>
<keyword evidence="2" id="KW-0378">Hydrolase</keyword>
<feature type="domain" description="AB hydrolase-1" evidence="1">
    <location>
        <begin position="31"/>
        <end position="257"/>
    </location>
</feature>
<dbReference type="GO" id="GO:0016020">
    <property type="term" value="C:membrane"/>
    <property type="evidence" value="ECO:0007669"/>
    <property type="project" value="TreeGrafter"/>
</dbReference>
<dbReference type="PANTHER" id="PTHR43798:SF5">
    <property type="entry name" value="MONOACYLGLYCEROL LIPASE ABHD6"/>
    <property type="match status" value="1"/>
</dbReference>
<dbReference type="InterPro" id="IPR000073">
    <property type="entry name" value="AB_hydrolase_1"/>
</dbReference>
<dbReference type="EMBL" id="ML977339">
    <property type="protein sequence ID" value="KAF2110191.1"/>
    <property type="molecule type" value="Genomic_DNA"/>
</dbReference>
<dbReference type="InterPro" id="IPR050266">
    <property type="entry name" value="AB_hydrolase_sf"/>
</dbReference>
<dbReference type="GO" id="GO:0047372">
    <property type="term" value="F:monoacylglycerol lipase activity"/>
    <property type="evidence" value="ECO:0007669"/>
    <property type="project" value="TreeGrafter"/>
</dbReference>
<dbReference type="PRINTS" id="PR00111">
    <property type="entry name" value="ABHYDROLASE"/>
</dbReference>